<accession>A0A0G0L4C2</accession>
<comment type="caution">
    <text evidence="1">The sequence shown here is derived from an EMBL/GenBank/DDBJ whole genome shotgun (WGS) entry which is preliminary data.</text>
</comment>
<protein>
    <submittedName>
        <fullName evidence="1">Uncharacterized protein</fullName>
    </submittedName>
</protein>
<name>A0A0G0L4C2_9BACT</name>
<reference evidence="1 2" key="1">
    <citation type="journal article" date="2015" name="Nature">
        <title>rRNA introns, odd ribosomes, and small enigmatic genomes across a large radiation of phyla.</title>
        <authorList>
            <person name="Brown C.T."/>
            <person name="Hug L.A."/>
            <person name="Thomas B.C."/>
            <person name="Sharon I."/>
            <person name="Castelle C.J."/>
            <person name="Singh A."/>
            <person name="Wilkins M.J."/>
            <person name="Williams K.H."/>
            <person name="Banfield J.F."/>
        </authorList>
    </citation>
    <scope>NUCLEOTIDE SEQUENCE [LARGE SCALE GENOMIC DNA]</scope>
</reference>
<dbReference type="EMBL" id="LBVL01000003">
    <property type="protein sequence ID" value="KKQ85867.1"/>
    <property type="molecule type" value="Genomic_DNA"/>
</dbReference>
<dbReference type="STRING" id="1618570.UT08_C0003G0030"/>
<sequence>MNYFYQITISNISVFPPNQVHNVIIKLPNVLDWWHYLPNSYIVETASTSKFFADKIIESLPGLNFIITKLDINEYNGYLDKRAWEWLNKKTGATGVRYVPHNPSSLMELLSGYKPTPPNQTDIALDAIDRILGKKK</sequence>
<organism evidence="1 2">
    <name type="scientific">Candidatus Woesebacteria bacterium GW2011_GWB1_38_8</name>
    <dbReference type="NCBI Taxonomy" id="1618570"/>
    <lineage>
        <taxon>Bacteria</taxon>
        <taxon>Candidatus Woeseibacteriota</taxon>
    </lineage>
</organism>
<dbReference type="AlphaFoldDB" id="A0A0G0L4C2"/>
<evidence type="ECO:0000313" key="2">
    <source>
        <dbReference type="Proteomes" id="UP000034081"/>
    </source>
</evidence>
<gene>
    <name evidence="1" type="ORF">UT08_C0003G0030</name>
</gene>
<evidence type="ECO:0000313" key="1">
    <source>
        <dbReference type="EMBL" id="KKQ85867.1"/>
    </source>
</evidence>
<dbReference type="Proteomes" id="UP000034081">
    <property type="component" value="Unassembled WGS sequence"/>
</dbReference>
<proteinExistence type="predicted"/>